<evidence type="ECO:0000313" key="2">
    <source>
        <dbReference type="EMBL" id="SEJ24880.1"/>
    </source>
</evidence>
<dbReference type="AlphaFoldDB" id="A0A1H6XJ57"/>
<dbReference type="SUPFAM" id="SSF48452">
    <property type="entry name" value="TPR-like"/>
    <property type="match status" value="1"/>
</dbReference>
<evidence type="ECO:0000313" key="3">
    <source>
        <dbReference type="Proteomes" id="UP000183077"/>
    </source>
</evidence>
<sequence>MLCLLSYFVTIAQAYDYKKLSSKVSEYNNQAEYEKTIVFLESVLLDKQSTSYDRYSAYYLKYLTYKRVFSYKDAEDNLHLALKEGIKTEYKEQIIAQIRFEELFIAFDLLEFDKVAKLQHLIKDRDLELVDSSTLAFWFIVKGTMHTREGLFQEAEKVYNNAIAVLTKKDSEHLPLVYSKMIDLYQKMNKHEQALESFQKGLSYAKQHNMDIYILNMYAGLGRYYKDIGDYLKDKNRLLT</sequence>
<name>A0A1H6XJ57_9FLAO</name>
<proteinExistence type="predicted"/>
<gene>
    <name evidence="2" type="ORF">SAMN04488018_11936</name>
</gene>
<organism evidence="2 3">
    <name type="scientific">Myroides marinus</name>
    <dbReference type="NCBI Taxonomy" id="703342"/>
    <lineage>
        <taxon>Bacteria</taxon>
        <taxon>Pseudomonadati</taxon>
        <taxon>Bacteroidota</taxon>
        <taxon>Flavobacteriia</taxon>
        <taxon>Flavobacteriales</taxon>
        <taxon>Flavobacteriaceae</taxon>
        <taxon>Myroides</taxon>
    </lineage>
</organism>
<dbReference type="SMART" id="SM00028">
    <property type="entry name" value="TPR"/>
    <property type="match status" value="2"/>
</dbReference>
<feature type="repeat" description="TPR" evidence="1">
    <location>
        <begin position="175"/>
        <end position="208"/>
    </location>
</feature>
<dbReference type="EMBL" id="FNYS01000019">
    <property type="protein sequence ID" value="SEJ24880.1"/>
    <property type="molecule type" value="Genomic_DNA"/>
</dbReference>
<keyword evidence="1" id="KW-0802">TPR repeat</keyword>
<reference evidence="2 3" key="1">
    <citation type="submission" date="2016-10" db="EMBL/GenBank/DDBJ databases">
        <authorList>
            <person name="de Groot N.N."/>
        </authorList>
    </citation>
    <scope>NUCLEOTIDE SEQUENCE [LARGE SCALE GENOMIC DNA]</scope>
    <source>
        <strain evidence="2 3">DSM 23048</strain>
    </source>
</reference>
<accession>A0A1H6XJ57</accession>
<dbReference type="PROSITE" id="PS50005">
    <property type="entry name" value="TPR"/>
    <property type="match status" value="1"/>
</dbReference>
<dbReference type="InterPro" id="IPR011990">
    <property type="entry name" value="TPR-like_helical_dom_sf"/>
</dbReference>
<protein>
    <submittedName>
        <fullName evidence="2">Uncharacterized protein</fullName>
    </submittedName>
</protein>
<evidence type="ECO:0000256" key="1">
    <source>
        <dbReference type="PROSITE-ProRule" id="PRU00339"/>
    </source>
</evidence>
<dbReference type="InterPro" id="IPR019734">
    <property type="entry name" value="TPR_rpt"/>
</dbReference>
<dbReference type="Proteomes" id="UP000183077">
    <property type="component" value="Unassembled WGS sequence"/>
</dbReference>
<dbReference type="Gene3D" id="1.25.40.10">
    <property type="entry name" value="Tetratricopeptide repeat domain"/>
    <property type="match status" value="1"/>
</dbReference>